<name>A0A2W5A730_9BACT</name>
<feature type="chain" id="PRO_5015889480" description="DUF945 domain-containing protein" evidence="1">
    <location>
        <begin position="21"/>
        <end position="342"/>
    </location>
</feature>
<evidence type="ECO:0000256" key="1">
    <source>
        <dbReference type="SAM" id="SignalP"/>
    </source>
</evidence>
<accession>A0A2W5A730</accession>
<evidence type="ECO:0000313" key="2">
    <source>
        <dbReference type="EMBL" id="PZO88289.1"/>
    </source>
</evidence>
<dbReference type="AlphaFoldDB" id="A0A2W5A730"/>
<sequence>MKYFALLALLLTFFAPSAHAQGTPADEARAQILKAQLEGFLENQQAMAVKNNCKMDLKGGVTVEKANGYYAFTTPHITYTDAKGIRSELGMVALNAVPQTNNEWKITLALPTPISSYNQAGREEFRTSIGGQNAVGIWNEKLGHFTSMNGKYSNVQMNNLIEQHTVTVGALTYESVMTEKDPEAYTGSGRATLDNISFFDPETTFKGILPKIVLDTNLADRAAKSPMTKEQVKARPQATYPDFFNIFSQLFGTPERVNAKVTGLDGLSSQLQQAMITAPAQNRAWFLQGILGVSAINGMGKPVSGDNATKSYDVVFGQNGSVTVNGTDFGSLVQTLEQPRKK</sequence>
<organism evidence="2 3">
    <name type="scientific">Micavibrio aeruginosavorus</name>
    <dbReference type="NCBI Taxonomy" id="349221"/>
    <lineage>
        <taxon>Bacteria</taxon>
        <taxon>Pseudomonadati</taxon>
        <taxon>Bdellovibrionota</taxon>
        <taxon>Bdellovibrionia</taxon>
        <taxon>Bdellovibrionales</taxon>
        <taxon>Pseudobdellovibrionaceae</taxon>
        <taxon>Micavibrio</taxon>
    </lineage>
</organism>
<reference evidence="2 3" key="1">
    <citation type="submission" date="2017-08" db="EMBL/GenBank/DDBJ databases">
        <title>Infants hospitalized years apart are colonized by the same room-sourced microbial strains.</title>
        <authorList>
            <person name="Brooks B."/>
            <person name="Olm M.R."/>
            <person name="Firek B.A."/>
            <person name="Baker R."/>
            <person name="Thomas B.C."/>
            <person name="Morowitz M.J."/>
            <person name="Banfield J.F."/>
        </authorList>
    </citation>
    <scope>NUCLEOTIDE SEQUENCE [LARGE SCALE GENOMIC DNA]</scope>
    <source>
        <strain evidence="2">S2_018_000_R2_104</strain>
    </source>
</reference>
<dbReference type="EMBL" id="QFNK01000022">
    <property type="protein sequence ID" value="PZO88289.1"/>
    <property type="molecule type" value="Genomic_DNA"/>
</dbReference>
<keyword evidence="1" id="KW-0732">Signal</keyword>
<feature type="signal peptide" evidence="1">
    <location>
        <begin position="1"/>
        <end position="20"/>
    </location>
</feature>
<dbReference type="Proteomes" id="UP000249557">
    <property type="component" value="Unassembled WGS sequence"/>
</dbReference>
<evidence type="ECO:0008006" key="4">
    <source>
        <dbReference type="Google" id="ProtNLM"/>
    </source>
</evidence>
<gene>
    <name evidence="2" type="ORF">DI626_02115</name>
</gene>
<evidence type="ECO:0000313" key="3">
    <source>
        <dbReference type="Proteomes" id="UP000249557"/>
    </source>
</evidence>
<proteinExistence type="predicted"/>
<comment type="caution">
    <text evidence="2">The sequence shown here is derived from an EMBL/GenBank/DDBJ whole genome shotgun (WGS) entry which is preliminary data.</text>
</comment>
<protein>
    <recommendedName>
        <fullName evidence="4">DUF945 domain-containing protein</fullName>
    </recommendedName>
</protein>